<feature type="transmembrane region" description="Helical" evidence="2">
    <location>
        <begin position="227"/>
        <end position="249"/>
    </location>
</feature>
<dbReference type="HOGENOM" id="CLU_025664_3_0_6"/>
<feature type="transmembrane region" description="Helical" evidence="2">
    <location>
        <begin position="490"/>
        <end position="508"/>
    </location>
</feature>
<feature type="transmembrane region" description="Helical" evidence="2">
    <location>
        <begin position="461"/>
        <end position="484"/>
    </location>
</feature>
<keyword evidence="2" id="KW-0812">Transmembrane</keyword>
<dbReference type="PANTHER" id="PTHR34219">
    <property type="entry name" value="IRON-REGULATED INNER MEMBRANE PROTEIN-RELATED"/>
    <property type="match status" value="1"/>
</dbReference>
<dbReference type="OrthoDB" id="9776609at2"/>
<evidence type="ECO:0000313" key="3">
    <source>
        <dbReference type="EMBL" id="KGE03622.1"/>
    </source>
</evidence>
<accession>A0A095VQB8</accession>
<dbReference type="AlphaFoldDB" id="A0A095VQB8"/>
<reference evidence="3 4" key="1">
    <citation type="journal article" date="2014" name="Genome Announc.">
        <title>Genome Sequence of Gammaproteobacterial Pseudohaliea rubra Type Strain DSM 19751, Isolated from Coastal Seawater of the Mediterranean Sea.</title>
        <authorList>
            <person name="Spring S."/>
            <person name="Fiebig A."/>
            <person name="Riedel T."/>
            <person name="Goker M."/>
            <person name="Klenk H.P."/>
        </authorList>
    </citation>
    <scope>NUCLEOTIDE SEQUENCE [LARGE SCALE GENOMIC DNA]</scope>
    <source>
        <strain evidence="3 4">DSM 19751</strain>
    </source>
</reference>
<dbReference type="InterPro" id="IPR005625">
    <property type="entry name" value="PepSY-ass_TM"/>
</dbReference>
<sequence length="580" mass="63379">MVGSADGCECRDGNRRRPCAPPHGRNPYSIYQLSASRNWSQPGGDRDPAAAPAHGAVCFSVSGEPTPHAMVTRRVDWDLAPGCGDVLMKRMVAGPNRGRALDAAALDAHAWLGLMISAAMYLICLSGALAVFNQEFERWEQPAVEEDTRVRPKLAAQGLEHFVERYGRDTSHFHVVFPTSGIPRLVVENDDIAHFVRDDGTLGAIESAPWTRMLIDLHYYLHLPKNFGMILVSVCGALLVALIVSGILAHPRIVRDAFRFRRGGNGTQASIDLHNRLSVWGLPFHLTIAITGAYYGLIGLLVSLAAHAFFDGDTEAVSAPVFAPEPSGYGVEGAALPDIARAVDHVLRVDPEGRPIFLTIHDPGTVDEFVELYVQQPGRLIYSENYRFSPDGERIGRGGYRDGAGGKQFVYSLYRIHFGDFAGVGTKVLYFILGMMLAVVSASGVSIWLGKRKRRTMMDDLWPAFVWGTPIALATSAIATLMGGAGSAGWVFWLVLLVTTSLGARLDAKFVRQRYPLLLGGCLIALVVLYLAHNGSAAMHVASWPVTASLFCFAFALLWPLSYNRLRRPQRKAVDSLARR</sequence>
<feature type="transmembrane region" description="Helical" evidence="2">
    <location>
        <begin position="515"/>
        <end position="532"/>
    </location>
</feature>
<dbReference type="EMBL" id="AUVB01000054">
    <property type="protein sequence ID" value="KGE03622.1"/>
    <property type="molecule type" value="Genomic_DNA"/>
</dbReference>
<keyword evidence="2" id="KW-0472">Membrane</keyword>
<keyword evidence="2" id="KW-1133">Transmembrane helix</keyword>
<dbReference type="STRING" id="1265313.HRUBRA_02001"/>
<dbReference type="PANTHER" id="PTHR34219:SF4">
    <property type="entry name" value="PEPSY DOMAIN-CONTAINING PROTEIN"/>
    <property type="match status" value="1"/>
</dbReference>
<evidence type="ECO:0000256" key="1">
    <source>
        <dbReference type="SAM" id="MobiDB-lite"/>
    </source>
</evidence>
<dbReference type="PATRIC" id="fig|1265313.6.peg.1979"/>
<organism evidence="3 4">
    <name type="scientific">Pseudohaliea rubra DSM 19751</name>
    <dbReference type="NCBI Taxonomy" id="1265313"/>
    <lineage>
        <taxon>Bacteria</taxon>
        <taxon>Pseudomonadati</taxon>
        <taxon>Pseudomonadota</taxon>
        <taxon>Gammaproteobacteria</taxon>
        <taxon>Cellvibrionales</taxon>
        <taxon>Halieaceae</taxon>
        <taxon>Pseudohaliea</taxon>
    </lineage>
</organism>
<keyword evidence="4" id="KW-1185">Reference proteome</keyword>
<evidence type="ECO:0000313" key="4">
    <source>
        <dbReference type="Proteomes" id="UP000029640"/>
    </source>
</evidence>
<evidence type="ECO:0000256" key="2">
    <source>
        <dbReference type="SAM" id="Phobius"/>
    </source>
</evidence>
<proteinExistence type="predicted"/>
<dbReference type="Pfam" id="PF03929">
    <property type="entry name" value="PepSY_TM"/>
    <property type="match status" value="1"/>
</dbReference>
<comment type="caution">
    <text evidence="3">The sequence shown here is derived from an EMBL/GenBank/DDBJ whole genome shotgun (WGS) entry which is preliminary data.</text>
</comment>
<dbReference type="Proteomes" id="UP000029640">
    <property type="component" value="Unassembled WGS sequence"/>
</dbReference>
<gene>
    <name evidence="3" type="ORF">HRUBRA_02001</name>
</gene>
<dbReference type="eggNOG" id="COG3182">
    <property type="taxonomic scope" value="Bacteria"/>
</dbReference>
<protein>
    <submittedName>
        <fullName evidence="3">Putative iron-regulated membrane protein</fullName>
    </submittedName>
</protein>
<feature type="transmembrane region" description="Helical" evidence="2">
    <location>
        <begin position="111"/>
        <end position="132"/>
    </location>
</feature>
<feature type="region of interest" description="Disordered" evidence="1">
    <location>
        <begin position="1"/>
        <end position="25"/>
    </location>
</feature>
<feature type="transmembrane region" description="Helical" evidence="2">
    <location>
        <begin position="544"/>
        <end position="563"/>
    </location>
</feature>
<name>A0A095VQB8_9GAMM</name>
<feature type="transmembrane region" description="Helical" evidence="2">
    <location>
        <begin position="428"/>
        <end position="449"/>
    </location>
</feature>
<feature type="transmembrane region" description="Helical" evidence="2">
    <location>
        <begin position="286"/>
        <end position="310"/>
    </location>
</feature>